<organism evidence="1 2">
    <name type="scientific">Anaeromassilibacillus senegalensis</name>
    <dbReference type="NCBI Taxonomy" id="1673717"/>
    <lineage>
        <taxon>Bacteria</taxon>
        <taxon>Bacillati</taxon>
        <taxon>Bacillota</taxon>
        <taxon>Clostridia</taxon>
        <taxon>Eubacteriales</taxon>
        <taxon>Acutalibacteraceae</taxon>
        <taxon>Anaeromassilibacillus</taxon>
    </lineage>
</organism>
<gene>
    <name evidence="1" type="ORF">JQM67_01525</name>
</gene>
<dbReference type="EMBL" id="JAFBIT010000001">
    <property type="protein sequence ID" value="MCF2651291.1"/>
    <property type="molecule type" value="Genomic_DNA"/>
</dbReference>
<dbReference type="Proteomes" id="UP001299220">
    <property type="component" value="Unassembled WGS sequence"/>
</dbReference>
<protein>
    <submittedName>
        <fullName evidence="1">Uncharacterized protein</fullName>
    </submittedName>
</protein>
<evidence type="ECO:0000313" key="2">
    <source>
        <dbReference type="Proteomes" id="UP001299220"/>
    </source>
</evidence>
<reference evidence="1 2" key="1">
    <citation type="submission" date="2020-12" db="EMBL/GenBank/DDBJ databases">
        <title>Whole genome sequences of gut porcine anaerobes.</title>
        <authorList>
            <person name="Kubasova T."/>
            <person name="Jahodarova E."/>
            <person name="Rychlik I."/>
        </authorList>
    </citation>
    <scope>NUCLEOTIDE SEQUENCE [LARGE SCALE GENOMIC DNA]</scope>
    <source>
        <strain evidence="1 2">An867</strain>
    </source>
</reference>
<sequence length="127" mass="14823">MAIALDFSLSFWLNCLTKNKEVTAMTIEKAQKDFDELIEKNGFTLAGYTSDIGNPIYHRVWRRTVQVAWQGEQEDTLEVRILLSYGYPLVVVKRNGRQDPKFIRDYSSPKRAMNAIREIVRFAGFEW</sequence>
<proteinExistence type="predicted"/>
<comment type="caution">
    <text evidence="1">The sequence shown here is derived from an EMBL/GenBank/DDBJ whole genome shotgun (WGS) entry which is preliminary data.</text>
</comment>
<name>A0ABS9CJH6_9FIRM</name>
<evidence type="ECO:0000313" key="1">
    <source>
        <dbReference type="EMBL" id="MCF2651291.1"/>
    </source>
</evidence>
<keyword evidence="2" id="KW-1185">Reference proteome</keyword>
<accession>A0ABS9CJH6</accession>
<dbReference type="RefSeq" id="WP_235322225.1">
    <property type="nucleotide sequence ID" value="NZ_JAFBIT010000001.1"/>
</dbReference>